<dbReference type="InterPro" id="IPR016187">
    <property type="entry name" value="CTDL_fold"/>
</dbReference>
<reference evidence="3" key="1">
    <citation type="journal article" date="2014" name="Nat. Genet.">
        <title>Genome of the human hookworm Necator americanus.</title>
        <authorList>
            <person name="Tang Y.T."/>
            <person name="Gao X."/>
            <person name="Rosa B.A."/>
            <person name="Abubucker S."/>
            <person name="Hallsworth-Pepin K."/>
            <person name="Martin J."/>
            <person name="Tyagi R."/>
            <person name="Heizer E."/>
            <person name="Zhang X."/>
            <person name="Bhonagiri-Palsikar V."/>
            <person name="Minx P."/>
            <person name="Warren W.C."/>
            <person name="Wang Q."/>
            <person name="Zhan B."/>
            <person name="Hotez P.J."/>
            <person name="Sternberg P.W."/>
            <person name="Dougall A."/>
            <person name="Gaze S.T."/>
            <person name="Mulvenna J."/>
            <person name="Sotillo J."/>
            <person name="Ranganathan S."/>
            <person name="Rabelo E.M."/>
            <person name="Wilson R.K."/>
            <person name="Felgner P.L."/>
            <person name="Bethony J."/>
            <person name="Hawdon J.M."/>
            <person name="Gasser R.B."/>
            <person name="Loukas A."/>
            <person name="Mitreva M."/>
        </authorList>
    </citation>
    <scope>NUCLEOTIDE SEQUENCE [LARGE SCALE GENOMIC DNA]</scope>
</reference>
<evidence type="ECO:0000313" key="3">
    <source>
        <dbReference type="Proteomes" id="UP000053676"/>
    </source>
</evidence>
<proteinExistence type="predicted"/>
<dbReference type="KEGG" id="nai:NECAME_11826"/>
<name>W2T3V6_NECAM</name>
<dbReference type="STRING" id="51031.W2T3V6"/>
<feature type="region of interest" description="Disordered" evidence="1">
    <location>
        <begin position="199"/>
        <end position="231"/>
    </location>
</feature>
<dbReference type="AlphaFoldDB" id="W2T3V6"/>
<dbReference type="Proteomes" id="UP000053676">
    <property type="component" value="Unassembled WGS sequence"/>
</dbReference>
<feature type="region of interest" description="Disordered" evidence="1">
    <location>
        <begin position="651"/>
        <end position="683"/>
    </location>
</feature>
<organism evidence="2 3">
    <name type="scientific">Necator americanus</name>
    <name type="common">Human hookworm</name>
    <dbReference type="NCBI Taxonomy" id="51031"/>
    <lineage>
        <taxon>Eukaryota</taxon>
        <taxon>Metazoa</taxon>
        <taxon>Ecdysozoa</taxon>
        <taxon>Nematoda</taxon>
        <taxon>Chromadorea</taxon>
        <taxon>Rhabditida</taxon>
        <taxon>Rhabditina</taxon>
        <taxon>Rhabditomorpha</taxon>
        <taxon>Strongyloidea</taxon>
        <taxon>Ancylostomatidae</taxon>
        <taxon>Bunostominae</taxon>
        <taxon>Necator</taxon>
    </lineage>
</organism>
<feature type="compositionally biased region" description="Polar residues" evidence="1">
    <location>
        <begin position="657"/>
        <end position="681"/>
    </location>
</feature>
<sequence length="854" mass="93233">MVTSSKKKVTEAVPNTFLFIIDAAESKTSGDSEGSSANTTYKTIPPDGNEESEVDGELPENTASVTAVINGTIEHTTSIQRLFSAHSHPVTQATTLSTTVHTDGSSSATAGSIAQGLVWKHTIIMMDIPILLIRTHHNSTEGRVELKPHIITTQKPTYRMARLHSWRILEGNDDDSTSTYSLKIQSPAGEYGGFTVSNKNTGLLSSSRRKSSEAPVSSTENMKDNWRTPSSTTHTLTTLKVASTLLNTYKELPSIMDLNTHKTVTGESSSSNSYATDFEHPTFFFSIHPKRTTLPHSNPKDAPATHSSSSHTSNRGVATTTISGAVRSTTSSIHTPELQRTAESPNTKERTLLTTSPLFAETARGTSSKSDFSATPFSFMSSQGTIQSTKSSESLSSASIPTTFTPTIPENTKLIHHSSAHDQVHENISDEETTTRATNALTTKNTVTPLTTLSLMTSANKKQVDELPLNTSATSSTVETLESVLELSDRFTNGTEHPEFGKISHSSTAVPVLSTALGLTKRNVQLTNGTEHPETKTTSYSLTAVPTLSTIAKFTERNTEFKNETEHPELRITFHTSATTSTLGTSEKLTKRHFLKLFSPSPPKMMGSMLSITEQQTSQPSSQRHTNSTSTSAPSSKAVFLQFTETTLEDELRTEKSTVGSYTSRITSPETTPNTIFSSTLPRIDGTSFSEDHSRLKTLPYDSRDKTSFTTTISASTKTSEETTRRALEECEKPCPSGYIEGPAYCYRIIPIKLSKTYRKALGFCQTNDNSDLARQQDFLDPEVIRVAKELSQQMNIPTTRFFINERTYRNRGKLRLVDINGTDGSTLVVNSTVSANEVVLNVAALCRKTSMCL</sequence>
<keyword evidence="3" id="KW-1185">Reference proteome</keyword>
<evidence type="ECO:0000313" key="2">
    <source>
        <dbReference type="EMBL" id="ETN76234.1"/>
    </source>
</evidence>
<feature type="compositionally biased region" description="Polar residues" evidence="1">
    <location>
        <begin position="612"/>
        <end position="635"/>
    </location>
</feature>
<dbReference type="SUPFAM" id="SSF56436">
    <property type="entry name" value="C-type lectin-like"/>
    <property type="match status" value="1"/>
</dbReference>
<feature type="region of interest" description="Disordered" evidence="1">
    <location>
        <begin position="289"/>
        <end position="353"/>
    </location>
</feature>
<gene>
    <name evidence="2" type="ORF">NECAME_11826</name>
</gene>
<feature type="region of interest" description="Disordered" evidence="1">
    <location>
        <begin position="612"/>
        <end position="636"/>
    </location>
</feature>
<evidence type="ECO:0000256" key="1">
    <source>
        <dbReference type="SAM" id="MobiDB-lite"/>
    </source>
</evidence>
<protein>
    <submittedName>
        <fullName evidence="2">Uncharacterized protein</fullName>
    </submittedName>
</protein>
<accession>W2T3V6</accession>
<feature type="compositionally biased region" description="Polar residues" evidence="1">
    <location>
        <begin position="31"/>
        <end position="42"/>
    </location>
</feature>
<dbReference type="EMBL" id="KI660240">
    <property type="protein sequence ID" value="ETN76234.1"/>
    <property type="molecule type" value="Genomic_DNA"/>
</dbReference>
<feature type="compositionally biased region" description="Polar residues" evidence="1">
    <location>
        <begin position="314"/>
        <end position="334"/>
    </location>
</feature>
<feature type="region of interest" description="Disordered" evidence="1">
    <location>
        <begin position="27"/>
        <end position="56"/>
    </location>
</feature>